<accession>A0A381N1P2</accession>
<evidence type="ECO:0000313" key="3">
    <source>
        <dbReference type="EMBL" id="SUZ48437.1"/>
    </source>
</evidence>
<organism evidence="3">
    <name type="scientific">marine metagenome</name>
    <dbReference type="NCBI Taxonomy" id="408172"/>
    <lineage>
        <taxon>unclassified sequences</taxon>
        <taxon>metagenomes</taxon>
        <taxon>ecological metagenomes</taxon>
    </lineage>
</organism>
<proteinExistence type="predicted"/>
<sequence>MTGLFRAADDRAGLGRASATVAICCWSAGNVIVAGFDLPGLQIGFWRLFLGALVYGTFLYAGGRRITWATVRLVALPAVTIALEIALFFVALHNTSLANATTIGALQPILLMAVASRRYRERVTGWLVGIALVAIGGVALVMFGAGGGPGGHLRGDLLAAMSMVLFAAYFVFVKDVRHHLDTFTLQTTSMSIGAVVLLPLAAIDAGQVIPPLPSWSQWGWLALLLAVPGTGHFLMNWAHLHVSLTLTGFLTLAIPVLSAGGGWLVLDQRLAPVQVLGMVVVLSALVVVVRRDARLHAADS</sequence>
<keyword evidence="1" id="KW-0472">Membrane</keyword>
<evidence type="ECO:0000256" key="1">
    <source>
        <dbReference type="SAM" id="Phobius"/>
    </source>
</evidence>
<dbReference type="InterPro" id="IPR037185">
    <property type="entry name" value="EmrE-like"/>
</dbReference>
<keyword evidence="1" id="KW-1133">Transmembrane helix</keyword>
<feature type="transmembrane region" description="Helical" evidence="1">
    <location>
        <begin position="271"/>
        <end position="289"/>
    </location>
</feature>
<keyword evidence="1" id="KW-0812">Transmembrane</keyword>
<dbReference type="EMBL" id="UINC01000067">
    <property type="protein sequence ID" value="SUZ48437.1"/>
    <property type="molecule type" value="Genomic_DNA"/>
</dbReference>
<dbReference type="InterPro" id="IPR000620">
    <property type="entry name" value="EamA_dom"/>
</dbReference>
<feature type="transmembrane region" description="Helical" evidence="1">
    <location>
        <begin position="43"/>
        <end position="61"/>
    </location>
</feature>
<feature type="domain" description="EamA" evidence="2">
    <location>
        <begin position="154"/>
        <end position="289"/>
    </location>
</feature>
<feature type="transmembrane region" description="Helical" evidence="1">
    <location>
        <begin position="242"/>
        <end position="265"/>
    </location>
</feature>
<evidence type="ECO:0000259" key="2">
    <source>
        <dbReference type="Pfam" id="PF00892"/>
    </source>
</evidence>
<reference evidence="3" key="1">
    <citation type="submission" date="2018-05" db="EMBL/GenBank/DDBJ databases">
        <authorList>
            <person name="Lanie J.A."/>
            <person name="Ng W.-L."/>
            <person name="Kazmierczak K.M."/>
            <person name="Andrzejewski T.M."/>
            <person name="Davidsen T.M."/>
            <person name="Wayne K.J."/>
            <person name="Tettelin H."/>
            <person name="Glass J.I."/>
            <person name="Rusch D."/>
            <person name="Podicherti R."/>
            <person name="Tsui H.-C.T."/>
            <person name="Winkler M.E."/>
        </authorList>
    </citation>
    <scope>NUCLEOTIDE SEQUENCE</scope>
</reference>
<dbReference type="GO" id="GO:0016020">
    <property type="term" value="C:membrane"/>
    <property type="evidence" value="ECO:0007669"/>
    <property type="project" value="InterPro"/>
</dbReference>
<feature type="transmembrane region" description="Helical" evidence="1">
    <location>
        <begin position="185"/>
        <end position="203"/>
    </location>
</feature>
<name>A0A381N1P2_9ZZZZ</name>
<dbReference type="AlphaFoldDB" id="A0A381N1P2"/>
<feature type="domain" description="EamA" evidence="2">
    <location>
        <begin position="20"/>
        <end position="142"/>
    </location>
</feature>
<feature type="transmembrane region" description="Helical" evidence="1">
    <location>
        <begin position="97"/>
        <end position="114"/>
    </location>
</feature>
<feature type="transmembrane region" description="Helical" evidence="1">
    <location>
        <begin position="126"/>
        <end position="145"/>
    </location>
</feature>
<dbReference type="SUPFAM" id="SSF103481">
    <property type="entry name" value="Multidrug resistance efflux transporter EmrE"/>
    <property type="match status" value="2"/>
</dbReference>
<dbReference type="Pfam" id="PF00892">
    <property type="entry name" value="EamA"/>
    <property type="match status" value="2"/>
</dbReference>
<feature type="transmembrane region" description="Helical" evidence="1">
    <location>
        <begin position="157"/>
        <end position="173"/>
    </location>
</feature>
<protein>
    <recommendedName>
        <fullName evidence="2">EamA domain-containing protein</fullName>
    </recommendedName>
</protein>
<feature type="transmembrane region" description="Helical" evidence="1">
    <location>
        <begin position="73"/>
        <end position="91"/>
    </location>
</feature>
<feature type="transmembrane region" description="Helical" evidence="1">
    <location>
        <begin position="215"/>
        <end position="235"/>
    </location>
</feature>
<gene>
    <name evidence="3" type="ORF">METZ01_LOCUS1291</name>
</gene>
<dbReference type="PANTHER" id="PTHR22911">
    <property type="entry name" value="ACYL-MALONYL CONDENSING ENZYME-RELATED"/>
    <property type="match status" value="1"/>
</dbReference>